<evidence type="ECO:0000313" key="2">
    <source>
        <dbReference type="Proteomes" id="UP000503336"/>
    </source>
</evidence>
<dbReference type="Proteomes" id="UP000503336">
    <property type="component" value="Chromosome"/>
</dbReference>
<name>A0A7L5BZD4_9RHOB</name>
<dbReference type="PANTHER" id="PTHR42110">
    <property type="entry name" value="L-ASPARAGINASE, PUTATIVE (AFU_ORTHOLOGUE AFUA_3G11890)-RELATED"/>
    <property type="match status" value="1"/>
</dbReference>
<dbReference type="RefSeq" id="WP_165099754.1">
    <property type="nucleotide sequence ID" value="NZ_CP049056.1"/>
</dbReference>
<organism evidence="1 2">
    <name type="scientific">Pikeienuella piscinae</name>
    <dbReference type="NCBI Taxonomy" id="2748098"/>
    <lineage>
        <taxon>Bacteria</taxon>
        <taxon>Pseudomonadati</taxon>
        <taxon>Pseudomonadota</taxon>
        <taxon>Alphaproteobacteria</taxon>
        <taxon>Rhodobacterales</taxon>
        <taxon>Paracoccaceae</taxon>
        <taxon>Pikeienuella</taxon>
    </lineage>
</organism>
<sequence length="345" mass="35501">MPEAETRNPVLVARQRAGFVERVHHGRVAIVDGRSPEGALAAALGDVGSAFLPRSSCKILQALPMVESGAADAAKLSPRHLALSCASHQGSDAHATFAGEWLREMGFSETDLMCGAQESGDAATRERMIRAGEAPSQLHNNCSGKHSGFLCQAKHLRASAENYVSPDHPVQKAVAAATAELAGEEIAGHAIDGCSAPNFALSLTGLARAAARIAAAETALAGVRLDAAIRLRSAMAAHPFEVAGEGRCCTGLMRAGEGRFAVKTGAEGAFIAILPEMGLGVALKIDDGNTPAAECAMTGILVALGALDAGDERIACWLTPREVNRRGLVCGGGALSQAITGLRLS</sequence>
<protein>
    <submittedName>
        <fullName evidence="1">Asparaginase</fullName>
    </submittedName>
</protein>
<proteinExistence type="predicted"/>
<dbReference type="InterPro" id="IPR010349">
    <property type="entry name" value="Asparaginase_II"/>
</dbReference>
<dbReference type="EMBL" id="CP049056">
    <property type="protein sequence ID" value="QIE56463.1"/>
    <property type="molecule type" value="Genomic_DNA"/>
</dbReference>
<dbReference type="Pfam" id="PF06089">
    <property type="entry name" value="Asparaginase_II"/>
    <property type="match status" value="1"/>
</dbReference>
<gene>
    <name evidence="1" type="ORF">G5B40_13935</name>
</gene>
<reference evidence="1 2" key="1">
    <citation type="submission" date="2020-02" db="EMBL/GenBank/DDBJ databases">
        <title>complete genome sequence of Rhodobacteraceae bacterium.</title>
        <authorList>
            <person name="Park J."/>
            <person name="Kim Y.-S."/>
            <person name="Kim K.-H."/>
        </authorList>
    </citation>
    <scope>NUCLEOTIDE SEQUENCE [LARGE SCALE GENOMIC DNA]</scope>
    <source>
        <strain evidence="1 2">RR4-56</strain>
    </source>
</reference>
<dbReference type="PANTHER" id="PTHR42110:SF1">
    <property type="entry name" value="L-ASPARAGINASE, PUTATIVE (AFU_ORTHOLOGUE AFUA_3G11890)-RELATED"/>
    <property type="match status" value="1"/>
</dbReference>
<dbReference type="KEGG" id="hdh:G5B40_13935"/>
<dbReference type="AlphaFoldDB" id="A0A7L5BZD4"/>
<accession>A0A7L5BZD4</accession>
<keyword evidence="2" id="KW-1185">Reference proteome</keyword>
<evidence type="ECO:0000313" key="1">
    <source>
        <dbReference type="EMBL" id="QIE56463.1"/>
    </source>
</evidence>